<protein>
    <recommendedName>
        <fullName evidence="2">Nephrocystin 3-like N-terminal domain-containing protein</fullName>
    </recommendedName>
</protein>
<evidence type="ECO:0000256" key="1">
    <source>
        <dbReference type="ARBA" id="ARBA00022737"/>
    </source>
</evidence>
<accession>A0A1V6WCA1</accession>
<keyword evidence="4" id="KW-1185">Reference proteome</keyword>
<dbReference type="Pfam" id="PF24883">
    <property type="entry name" value="NPHP3_N"/>
    <property type="match status" value="1"/>
</dbReference>
<sequence length="601" mass="67885">MGLMKTVGGIVADGASTQGAFEGLADLLDSCSAHLGRLDYYVQGGMDTKLSKVAAQQLSLFVDICDAALKLRHSAGHKFKTGMKIAFLQENDIQGLLGKMDKLSQTERGLVSAQTFERACASATSAAEGAAYGKHILDKMAYNDAEQKERVEKEGHERTLMDVLAFDVDAESSLRRYHDIRKRYLTSTVVKYLQKEMAAKSPDLRHLVAFFFLDRAGTHQGFDLAAKSLIWQLQNKDVPYMKSAFRICQTATTLDPDEIIPKLLLENVEAERIDARFYLVIDRLGDIMDDAFLKFLRQLSESSNKKIRVFLTGTPAAFVQIKKNSLAYQSVPISGSNQDDINKFIEARIDKFDVLSDTEIENVIKGARLNRSDQVSVEIEKLDRERTPRQIQEINQIILWITFAIEPISVEHLATTLFMNVGEAPMQSLPERFRTKYLLFEVDDNGKVGFELSEALEVIPHRRQLKKSDRLDAKEIQSGEISMIKHFLDKVCPSDMYQKLEIDTYLDQKMTQKQDQVQQEDKDTGHLLLALGCLRVLSKSREAIIAPLQQYAREYPIKHLSSVDLAMVDREQKSRVGELLVKVFTEDAVALNETCLTFLHS</sequence>
<dbReference type="InterPro" id="IPR056884">
    <property type="entry name" value="NPHP3-like_N"/>
</dbReference>
<evidence type="ECO:0000313" key="3">
    <source>
        <dbReference type="EMBL" id="OQE60526.1"/>
    </source>
</evidence>
<name>A0A1V6WCA1_PENNA</name>
<feature type="domain" description="Nephrocystin 3-like N-terminal" evidence="2">
    <location>
        <begin position="182"/>
        <end position="312"/>
    </location>
</feature>
<dbReference type="PANTHER" id="PTHR10039:SF17">
    <property type="entry name" value="FUNGAL STAND N-TERMINAL GOODBYE DOMAIN-CONTAINING PROTEIN-RELATED"/>
    <property type="match status" value="1"/>
</dbReference>
<evidence type="ECO:0000313" key="4">
    <source>
        <dbReference type="Proteomes" id="UP000191691"/>
    </source>
</evidence>
<dbReference type="PANTHER" id="PTHR10039">
    <property type="entry name" value="AMELOGENIN"/>
    <property type="match status" value="1"/>
</dbReference>
<keyword evidence="1" id="KW-0677">Repeat</keyword>
<organism evidence="3 4">
    <name type="scientific">Penicillium nalgiovense</name>
    <dbReference type="NCBI Taxonomy" id="60175"/>
    <lineage>
        <taxon>Eukaryota</taxon>
        <taxon>Fungi</taxon>
        <taxon>Dikarya</taxon>
        <taxon>Ascomycota</taxon>
        <taxon>Pezizomycotina</taxon>
        <taxon>Eurotiomycetes</taxon>
        <taxon>Eurotiomycetidae</taxon>
        <taxon>Eurotiales</taxon>
        <taxon>Aspergillaceae</taxon>
        <taxon>Penicillium</taxon>
    </lineage>
</organism>
<dbReference type="AlphaFoldDB" id="A0A1V6WCA1"/>
<proteinExistence type="predicted"/>
<dbReference type="Proteomes" id="UP000191691">
    <property type="component" value="Unassembled WGS sequence"/>
</dbReference>
<dbReference type="EMBL" id="MOOB01000307">
    <property type="protein sequence ID" value="OQE60526.1"/>
    <property type="molecule type" value="Genomic_DNA"/>
</dbReference>
<gene>
    <name evidence="3" type="ORF">PENNAL_c0307G07424</name>
</gene>
<comment type="caution">
    <text evidence="3">The sequence shown here is derived from an EMBL/GenBank/DDBJ whole genome shotgun (WGS) entry which is preliminary data.</text>
</comment>
<dbReference type="OMA" id="KSAFRIC"/>
<reference evidence="4" key="1">
    <citation type="journal article" date="2017" name="Nat. Microbiol.">
        <title>Global analysis of biosynthetic gene clusters reveals vast potential of secondary metabolite production in Penicillium species.</title>
        <authorList>
            <person name="Nielsen J.C."/>
            <person name="Grijseels S."/>
            <person name="Prigent S."/>
            <person name="Ji B."/>
            <person name="Dainat J."/>
            <person name="Nielsen K.F."/>
            <person name="Frisvad J.C."/>
            <person name="Workman M."/>
            <person name="Nielsen J."/>
        </authorList>
    </citation>
    <scope>NUCLEOTIDE SEQUENCE [LARGE SCALE GENOMIC DNA]</scope>
    <source>
        <strain evidence="4">IBT 13039</strain>
    </source>
</reference>
<evidence type="ECO:0000259" key="2">
    <source>
        <dbReference type="Pfam" id="PF24883"/>
    </source>
</evidence>